<dbReference type="OrthoDB" id="3765694at2"/>
<dbReference type="EMBL" id="CP015079">
    <property type="protein sequence ID" value="ANH38838.1"/>
    <property type="molecule type" value="Genomic_DNA"/>
</dbReference>
<reference evidence="2 3" key="1">
    <citation type="submission" date="2016-03" db="EMBL/GenBank/DDBJ databases">
        <title>Complete genome sequence of a soil Actinobacterium, Nocardioides dokdonensis FR1436.</title>
        <authorList>
            <person name="Kwon S.-K."/>
            <person name="Kim K."/>
            <person name="Kim J.F."/>
        </authorList>
    </citation>
    <scope>NUCLEOTIDE SEQUENCE [LARGE SCALE GENOMIC DNA]</scope>
    <source>
        <strain evidence="2 3">FR1436</strain>
    </source>
</reference>
<dbReference type="RefSeq" id="WP_068109908.1">
    <property type="nucleotide sequence ID" value="NZ_CP015079.1"/>
</dbReference>
<keyword evidence="3" id="KW-1185">Reference proteome</keyword>
<organism evidence="2 3">
    <name type="scientific">Nocardioides dokdonensis FR1436</name>
    <dbReference type="NCBI Taxonomy" id="1300347"/>
    <lineage>
        <taxon>Bacteria</taxon>
        <taxon>Bacillati</taxon>
        <taxon>Actinomycetota</taxon>
        <taxon>Actinomycetes</taxon>
        <taxon>Propionibacteriales</taxon>
        <taxon>Nocardioidaceae</taxon>
        <taxon>Nocardioides</taxon>
    </lineage>
</organism>
<dbReference type="InterPro" id="IPR011047">
    <property type="entry name" value="Quinoprotein_ADH-like_sf"/>
</dbReference>
<dbReference type="AlphaFoldDB" id="A0A1A9GKM1"/>
<keyword evidence="1" id="KW-0812">Transmembrane</keyword>
<sequence length="371" mass="38471">MTDPLATLLQREAADLDVPTAPAASILVAGRRARRRRQGATVAGSGLFALVAVAGVALGLAALGGDDPAGRQRGVDPATAAYLDHGVFATGSTIHLGDGSTAEVAEKVKVLYYTSAGPLVRTGLVSHTDDDGPSHYTLVRPDATQSTLDLDLGDRIPATDPTQPLLAFAEAAGGPRSWQVVVLDVTTGQERARVDVEGSLSGGWEAPPVALDGDLVYVSFDDGATTAVDWRQGEVVPYSGDGPAVGGRVVETVDDQARVVDLATGAVLYSVSTERYPYIDLSPDGELAKVVFQDEQEDEGFLVVDLDSGRTTTITEAPWDFGWTAGGHLFSVDTEAGTTTTCAPVSGTCDEQDVAGSVQGPLKLAGLSYES</sequence>
<keyword evidence="1" id="KW-0472">Membrane</keyword>
<dbReference type="KEGG" id="ndk:I601_2420"/>
<proteinExistence type="predicted"/>
<evidence type="ECO:0000313" key="2">
    <source>
        <dbReference type="EMBL" id="ANH38838.1"/>
    </source>
</evidence>
<dbReference type="Proteomes" id="UP000077868">
    <property type="component" value="Chromosome"/>
</dbReference>
<dbReference type="PATRIC" id="fig|1300347.3.peg.2413"/>
<dbReference type="Gene3D" id="2.130.10.10">
    <property type="entry name" value="YVTN repeat-like/Quinoprotein amine dehydrogenase"/>
    <property type="match status" value="1"/>
</dbReference>
<gene>
    <name evidence="2" type="ORF">I601_2420</name>
</gene>
<dbReference type="InterPro" id="IPR015943">
    <property type="entry name" value="WD40/YVTN_repeat-like_dom_sf"/>
</dbReference>
<protein>
    <submittedName>
        <fullName evidence="2">Uncharacterized protein</fullName>
    </submittedName>
</protein>
<name>A0A1A9GKM1_9ACTN</name>
<evidence type="ECO:0000256" key="1">
    <source>
        <dbReference type="SAM" id="Phobius"/>
    </source>
</evidence>
<dbReference type="STRING" id="1300347.I601_2420"/>
<dbReference type="SUPFAM" id="SSF50998">
    <property type="entry name" value="Quinoprotein alcohol dehydrogenase-like"/>
    <property type="match status" value="1"/>
</dbReference>
<evidence type="ECO:0000313" key="3">
    <source>
        <dbReference type="Proteomes" id="UP000077868"/>
    </source>
</evidence>
<keyword evidence="1" id="KW-1133">Transmembrane helix</keyword>
<feature type="transmembrane region" description="Helical" evidence="1">
    <location>
        <begin position="40"/>
        <end position="63"/>
    </location>
</feature>
<accession>A0A1A9GKM1</accession>